<gene>
    <name evidence="1" type="ORF">B5766_04895</name>
</gene>
<proteinExistence type="predicted"/>
<dbReference type="Proteomes" id="UP000219994">
    <property type="component" value="Unassembled WGS sequence"/>
</dbReference>
<sequence>MKNTSNTPFGYTGTGSLSATWAGIKCIAAGNVWSMFTYNGIKTTLNSNVSANLTSVLNVTRISRGVA</sequence>
<evidence type="ECO:0000313" key="1">
    <source>
        <dbReference type="EMBL" id="PDQ35792.1"/>
    </source>
</evidence>
<dbReference type="AlphaFoldDB" id="A0A2A6FSG0"/>
<protein>
    <submittedName>
        <fullName evidence="1">Uncharacterized protein</fullName>
    </submittedName>
</protein>
<evidence type="ECO:0000313" key="2">
    <source>
        <dbReference type="Proteomes" id="UP000219994"/>
    </source>
</evidence>
<accession>A0A2A6FSG0</accession>
<organism evidence="1 2">
    <name type="scientific">Candidatus Lumbricidiphila eiseniae</name>
    <dbReference type="NCBI Taxonomy" id="1969409"/>
    <lineage>
        <taxon>Bacteria</taxon>
        <taxon>Bacillati</taxon>
        <taxon>Actinomycetota</taxon>
        <taxon>Actinomycetes</taxon>
        <taxon>Micrococcales</taxon>
        <taxon>Microbacteriaceae</taxon>
        <taxon>Candidatus Lumbricidiphila</taxon>
    </lineage>
</organism>
<comment type="caution">
    <text evidence="1">The sequence shown here is derived from an EMBL/GenBank/DDBJ whole genome shotgun (WGS) entry which is preliminary data.</text>
</comment>
<dbReference type="EMBL" id="NAEP01000028">
    <property type="protein sequence ID" value="PDQ35792.1"/>
    <property type="molecule type" value="Genomic_DNA"/>
</dbReference>
<reference evidence="2" key="1">
    <citation type="submission" date="2017-03" db="EMBL/GenBank/DDBJ databases">
        <authorList>
            <person name="Lund M.B."/>
        </authorList>
    </citation>
    <scope>NUCLEOTIDE SEQUENCE [LARGE SCALE GENOMIC DNA]</scope>
</reference>
<name>A0A2A6FSG0_9MICO</name>